<comment type="similarity">
    <text evidence="5 18">Belongs to the CDS family.</text>
</comment>
<organism evidence="20 21">
    <name type="scientific">Clostridium sulfidigenes</name>
    <dbReference type="NCBI Taxonomy" id="318464"/>
    <lineage>
        <taxon>Bacteria</taxon>
        <taxon>Bacillati</taxon>
        <taxon>Bacillota</taxon>
        <taxon>Clostridia</taxon>
        <taxon>Eubacteriales</taxon>
        <taxon>Clostridiaceae</taxon>
        <taxon>Clostridium</taxon>
    </lineage>
</organism>
<evidence type="ECO:0000256" key="18">
    <source>
        <dbReference type="RuleBase" id="RU003938"/>
    </source>
</evidence>
<dbReference type="STRING" id="318464.IO99_09980"/>
<protein>
    <recommendedName>
        <fullName evidence="7 18">Phosphatidate cytidylyltransferase</fullName>
        <ecNumber evidence="6 18">2.7.7.41</ecNumber>
    </recommendedName>
</protein>
<feature type="transmembrane region" description="Helical" evidence="19">
    <location>
        <begin position="100"/>
        <end position="122"/>
    </location>
</feature>
<accession>A0A084JBR6</accession>
<feature type="transmembrane region" description="Helical" evidence="19">
    <location>
        <begin position="48"/>
        <end position="67"/>
    </location>
</feature>
<dbReference type="GO" id="GO:0016024">
    <property type="term" value="P:CDP-diacylglycerol biosynthetic process"/>
    <property type="evidence" value="ECO:0007669"/>
    <property type="project" value="UniProtKB-UniPathway"/>
</dbReference>
<feature type="transmembrane region" description="Helical" evidence="19">
    <location>
        <begin position="201"/>
        <end position="220"/>
    </location>
</feature>
<dbReference type="PANTHER" id="PTHR46382">
    <property type="entry name" value="PHOSPHATIDATE CYTIDYLYLTRANSFERASE"/>
    <property type="match status" value="1"/>
</dbReference>
<proteinExistence type="inferred from homology"/>
<evidence type="ECO:0000256" key="9">
    <source>
        <dbReference type="ARBA" id="ARBA00022516"/>
    </source>
</evidence>
<evidence type="ECO:0000256" key="5">
    <source>
        <dbReference type="ARBA" id="ARBA00010185"/>
    </source>
</evidence>
<keyword evidence="11 18" id="KW-0812">Transmembrane</keyword>
<keyword evidence="14" id="KW-0443">Lipid metabolism</keyword>
<dbReference type="RefSeq" id="WP_035132790.1">
    <property type="nucleotide sequence ID" value="NZ_JPMD01000023.1"/>
</dbReference>
<keyword evidence="10 18" id="KW-0808">Transferase</keyword>
<keyword evidence="12 18" id="KW-0548">Nucleotidyltransferase</keyword>
<dbReference type="Pfam" id="PF01148">
    <property type="entry name" value="CTP_transf_1"/>
    <property type="match status" value="1"/>
</dbReference>
<evidence type="ECO:0000256" key="1">
    <source>
        <dbReference type="ARBA" id="ARBA00001698"/>
    </source>
</evidence>
<dbReference type="PROSITE" id="PS01315">
    <property type="entry name" value="CDS"/>
    <property type="match status" value="1"/>
</dbReference>
<sequence>MNKRYIGAMILAPLLLFIFLGGYFLKISVVLLSLGGMYEFYKVSKVDGYKPISIVGYLLCLLYYIYLGHGFNLNVAVGVFILVVFLLMIVPVFDTDRNFIDVALTILPCFYVGIFFSFILLLNNMDNGNFFIWLIFISSWGCDTLAYYFGRYLGKHKLNPRVSPKKTIEGAIGGLIGSILGCTIYGYIITKFGVVVPLYNYMIIGLLGGIFGQCGDLVASSIKRHAGVKDYSNLIPGHGGILDRFDSILLVSVVVYYYINIFVA</sequence>
<evidence type="ECO:0000256" key="10">
    <source>
        <dbReference type="ARBA" id="ARBA00022679"/>
    </source>
</evidence>
<dbReference type="GO" id="GO:0005886">
    <property type="term" value="C:plasma membrane"/>
    <property type="evidence" value="ECO:0007669"/>
    <property type="project" value="UniProtKB-SubCell"/>
</dbReference>
<keyword evidence="16" id="KW-0594">Phospholipid biosynthesis</keyword>
<evidence type="ECO:0000256" key="15">
    <source>
        <dbReference type="ARBA" id="ARBA00023136"/>
    </source>
</evidence>
<feature type="transmembrane region" description="Helical" evidence="19">
    <location>
        <begin position="128"/>
        <end position="149"/>
    </location>
</feature>
<dbReference type="UniPathway" id="UPA00557">
    <property type="reaction ID" value="UER00614"/>
</dbReference>
<feature type="transmembrane region" description="Helical" evidence="19">
    <location>
        <begin position="6"/>
        <end position="36"/>
    </location>
</feature>
<gene>
    <name evidence="20" type="ORF">IO99_09980</name>
</gene>
<comment type="catalytic activity">
    <reaction evidence="1 18">
        <text>a 1,2-diacyl-sn-glycero-3-phosphate + CTP + H(+) = a CDP-1,2-diacyl-sn-glycerol + diphosphate</text>
        <dbReference type="Rhea" id="RHEA:16229"/>
        <dbReference type="ChEBI" id="CHEBI:15378"/>
        <dbReference type="ChEBI" id="CHEBI:33019"/>
        <dbReference type="ChEBI" id="CHEBI:37563"/>
        <dbReference type="ChEBI" id="CHEBI:58332"/>
        <dbReference type="ChEBI" id="CHEBI:58608"/>
        <dbReference type="EC" id="2.7.7.41"/>
    </reaction>
</comment>
<feature type="transmembrane region" description="Helical" evidence="19">
    <location>
        <begin position="241"/>
        <end position="259"/>
    </location>
</feature>
<evidence type="ECO:0000256" key="3">
    <source>
        <dbReference type="ARBA" id="ARBA00005119"/>
    </source>
</evidence>
<evidence type="ECO:0000256" key="12">
    <source>
        <dbReference type="ARBA" id="ARBA00022695"/>
    </source>
</evidence>
<dbReference type="PANTHER" id="PTHR46382:SF1">
    <property type="entry name" value="PHOSPHATIDATE CYTIDYLYLTRANSFERASE"/>
    <property type="match status" value="1"/>
</dbReference>
<feature type="transmembrane region" description="Helical" evidence="19">
    <location>
        <begin position="170"/>
        <end position="189"/>
    </location>
</feature>
<dbReference type="InterPro" id="IPR000374">
    <property type="entry name" value="PC_trans"/>
</dbReference>
<evidence type="ECO:0000256" key="16">
    <source>
        <dbReference type="ARBA" id="ARBA00023209"/>
    </source>
</evidence>
<evidence type="ECO:0000256" key="2">
    <source>
        <dbReference type="ARBA" id="ARBA00004651"/>
    </source>
</evidence>
<dbReference type="GO" id="GO:0004605">
    <property type="term" value="F:phosphatidate cytidylyltransferase activity"/>
    <property type="evidence" value="ECO:0007669"/>
    <property type="project" value="UniProtKB-EC"/>
</dbReference>
<keyword evidence="9" id="KW-0444">Lipid biosynthesis</keyword>
<keyword evidence="17" id="KW-1208">Phospholipid metabolism</keyword>
<comment type="pathway">
    <text evidence="3 18">Phospholipid metabolism; CDP-diacylglycerol biosynthesis; CDP-diacylglycerol from sn-glycerol 3-phosphate: step 3/3.</text>
</comment>
<comment type="subcellular location">
    <subcellularLocation>
        <location evidence="2">Cell membrane</location>
        <topology evidence="2">Multi-pass membrane protein</topology>
    </subcellularLocation>
</comment>
<dbReference type="Proteomes" id="UP000028542">
    <property type="component" value="Unassembled WGS sequence"/>
</dbReference>
<evidence type="ECO:0000256" key="11">
    <source>
        <dbReference type="ARBA" id="ARBA00022692"/>
    </source>
</evidence>
<evidence type="ECO:0000256" key="13">
    <source>
        <dbReference type="ARBA" id="ARBA00022989"/>
    </source>
</evidence>
<feature type="transmembrane region" description="Helical" evidence="19">
    <location>
        <begin position="73"/>
        <end position="93"/>
    </location>
</feature>
<keyword evidence="21" id="KW-1185">Reference proteome</keyword>
<evidence type="ECO:0000313" key="20">
    <source>
        <dbReference type="EMBL" id="KEZ86400.1"/>
    </source>
</evidence>
<dbReference type="EC" id="2.7.7.41" evidence="6 18"/>
<keyword evidence="15 19" id="KW-0472">Membrane</keyword>
<keyword evidence="8" id="KW-1003">Cell membrane</keyword>
<evidence type="ECO:0000256" key="14">
    <source>
        <dbReference type="ARBA" id="ARBA00023098"/>
    </source>
</evidence>
<evidence type="ECO:0000256" key="17">
    <source>
        <dbReference type="ARBA" id="ARBA00023264"/>
    </source>
</evidence>
<evidence type="ECO:0000313" key="21">
    <source>
        <dbReference type="Proteomes" id="UP000028542"/>
    </source>
</evidence>
<dbReference type="AlphaFoldDB" id="A0A084JBR6"/>
<evidence type="ECO:0000256" key="19">
    <source>
        <dbReference type="SAM" id="Phobius"/>
    </source>
</evidence>
<evidence type="ECO:0000256" key="8">
    <source>
        <dbReference type="ARBA" id="ARBA00022475"/>
    </source>
</evidence>
<comment type="caution">
    <text evidence="20">The sequence shown here is derived from an EMBL/GenBank/DDBJ whole genome shotgun (WGS) entry which is preliminary data.</text>
</comment>
<name>A0A084JBR6_9CLOT</name>
<evidence type="ECO:0000256" key="6">
    <source>
        <dbReference type="ARBA" id="ARBA00012487"/>
    </source>
</evidence>
<dbReference type="EMBL" id="JPMD01000023">
    <property type="protein sequence ID" value="KEZ86400.1"/>
    <property type="molecule type" value="Genomic_DNA"/>
</dbReference>
<comment type="pathway">
    <text evidence="4">Lipid metabolism.</text>
</comment>
<evidence type="ECO:0000256" key="7">
    <source>
        <dbReference type="ARBA" id="ARBA00019373"/>
    </source>
</evidence>
<evidence type="ECO:0000256" key="4">
    <source>
        <dbReference type="ARBA" id="ARBA00005189"/>
    </source>
</evidence>
<dbReference type="eggNOG" id="COG0575">
    <property type="taxonomic scope" value="Bacteria"/>
</dbReference>
<reference evidence="20 21" key="1">
    <citation type="submission" date="2014-07" db="EMBL/GenBank/DDBJ databases">
        <title>Draft genome of Clostridium sulfidigenes 113A isolated from sediments associated with methane hydrate from Krishna Godavari basin.</title>
        <authorList>
            <person name="Honkalas V.S."/>
            <person name="Dabir A.P."/>
            <person name="Arora P."/>
            <person name="Dhakephalkar P.K."/>
        </authorList>
    </citation>
    <scope>NUCLEOTIDE SEQUENCE [LARGE SCALE GENOMIC DNA]</scope>
    <source>
        <strain evidence="20 21">113A</strain>
    </source>
</reference>
<keyword evidence="13 19" id="KW-1133">Transmembrane helix</keyword>